<dbReference type="Proteomes" id="UP000294881">
    <property type="component" value="Unassembled WGS sequence"/>
</dbReference>
<organism evidence="2 3">
    <name type="scientific">Camelimonas lactis</name>
    <dbReference type="NCBI Taxonomy" id="659006"/>
    <lineage>
        <taxon>Bacteria</taxon>
        <taxon>Pseudomonadati</taxon>
        <taxon>Pseudomonadota</taxon>
        <taxon>Alphaproteobacteria</taxon>
        <taxon>Hyphomicrobiales</taxon>
        <taxon>Chelatococcaceae</taxon>
        <taxon>Camelimonas</taxon>
    </lineage>
</organism>
<keyword evidence="3" id="KW-1185">Reference proteome</keyword>
<proteinExistence type="predicted"/>
<evidence type="ECO:0000313" key="2">
    <source>
        <dbReference type="EMBL" id="TCO13033.1"/>
    </source>
</evidence>
<sequence>MELRARSVGAAGRFAALVILYAFLVKTVLVLAAPLAPAGTLAGRGAAGFVGAVLCLPSVAAERGPDGQEASRAPDAPAHAHDASCCVLHCQLQLAVLATLVFAVLALRLRPAEQAWRPFVWRGAARNPAAWRFQARGPPLGAI</sequence>
<protein>
    <submittedName>
        <fullName evidence="2">DUF2946 family protein</fullName>
    </submittedName>
</protein>
<keyword evidence="1" id="KW-0472">Membrane</keyword>
<feature type="transmembrane region" description="Helical" evidence="1">
    <location>
        <begin position="92"/>
        <end position="109"/>
    </location>
</feature>
<evidence type="ECO:0000313" key="3">
    <source>
        <dbReference type="Proteomes" id="UP000294881"/>
    </source>
</evidence>
<gene>
    <name evidence="2" type="ORF">EV666_10759</name>
</gene>
<keyword evidence="1" id="KW-0812">Transmembrane</keyword>
<accession>A0A4R2GV73</accession>
<comment type="caution">
    <text evidence="2">The sequence shown here is derived from an EMBL/GenBank/DDBJ whole genome shotgun (WGS) entry which is preliminary data.</text>
</comment>
<evidence type="ECO:0000256" key="1">
    <source>
        <dbReference type="SAM" id="Phobius"/>
    </source>
</evidence>
<reference evidence="2 3" key="1">
    <citation type="submission" date="2019-03" db="EMBL/GenBank/DDBJ databases">
        <title>Genomic Encyclopedia of Type Strains, Phase IV (KMG-IV): sequencing the most valuable type-strain genomes for metagenomic binning, comparative biology and taxonomic classification.</title>
        <authorList>
            <person name="Goeker M."/>
        </authorList>
    </citation>
    <scope>NUCLEOTIDE SEQUENCE [LARGE SCALE GENOMIC DNA]</scope>
    <source>
        <strain evidence="2 3">DSM 22958</strain>
    </source>
</reference>
<name>A0A4R2GV73_9HYPH</name>
<keyword evidence="1" id="KW-1133">Transmembrane helix</keyword>
<dbReference type="AlphaFoldDB" id="A0A4R2GV73"/>
<dbReference type="EMBL" id="SLWL01000007">
    <property type="protein sequence ID" value="TCO13033.1"/>
    <property type="molecule type" value="Genomic_DNA"/>
</dbReference>
<dbReference type="RefSeq" id="WP_376884279.1">
    <property type="nucleotide sequence ID" value="NZ_JBHUNN010000001.1"/>
</dbReference>